<sequence length="87" mass="9888">PRQSRPFPRVPARESGLVSALVERIRSRRGDGSAGQRVATEWRRDSAAKTTRPLALRRASVHRQESSELKKAWTDYLLFAKASVWKS</sequence>
<protein>
    <submittedName>
        <fullName evidence="1">Uncharacterized protein</fullName>
    </submittedName>
</protein>
<evidence type="ECO:0000313" key="2">
    <source>
        <dbReference type="Proteomes" id="UP000324897"/>
    </source>
</evidence>
<comment type="caution">
    <text evidence="1">The sequence shown here is derived from an EMBL/GenBank/DDBJ whole genome shotgun (WGS) entry which is preliminary data.</text>
</comment>
<proteinExistence type="predicted"/>
<dbReference type="Gramene" id="TVU29115">
    <property type="protein sequence ID" value="TVU29115"/>
    <property type="gene ID" value="EJB05_20665"/>
</dbReference>
<dbReference type="AlphaFoldDB" id="A0A5J9UZQ9"/>
<evidence type="ECO:0000313" key="1">
    <source>
        <dbReference type="EMBL" id="TVU29115.1"/>
    </source>
</evidence>
<organism evidence="1 2">
    <name type="scientific">Eragrostis curvula</name>
    <name type="common">weeping love grass</name>
    <dbReference type="NCBI Taxonomy" id="38414"/>
    <lineage>
        <taxon>Eukaryota</taxon>
        <taxon>Viridiplantae</taxon>
        <taxon>Streptophyta</taxon>
        <taxon>Embryophyta</taxon>
        <taxon>Tracheophyta</taxon>
        <taxon>Spermatophyta</taxon>
        <taxon>Magnoliopsida</taxon>
        <taxon>Liliopsida</taxon>
        <taxon>Poales</taxon>
        <taxon>Poaceae</taxon>
        <taxon>PACMAD clade</taxon>
        <taxon>Chloridoideae</taxon>
        <taxon>Eragrostideae</taxon>
        <taxon>Eragrostidinae</taxon>
        <taxon>Eragrostis</taxon>
    </lineage>
</organism>
<gene>
    <name evidence="1" type="ORF">EJB05_20665</name>
</gene>
<accession>A0A5J9UZQ9</accession>
<name>A0A5J9UZQ9_9POAL</name>
<reference evidence="1 2" key="1">
    <citation type="journal article" date="2019" name="Sci. Rep.">
        <title>A high-quality genome of Eragrostis curvula grass provides insights into Poaceae evolution and supports new strategies to enhance forage quality.</title>
        <authorList>
            <person name="Carballo J."/>
            <person name="Santos B.A.C.M."/>
            <person name="Zappacosta D."/>
            <person name="Garbus I."/>
            <person name="Selva J.P."/>
            <person name="Gallo C.A."/>
            <person name="Diaz A."/>
            <person name="Albertini E."/>
            <person name="Caccamo M."/>
            <person name="Echenique V."/>
        </authorList>
    </citation>
    <scope>NUCLEOTIDE SEQUENCE [LARGE SCALE GENOMIC DNA]</scope>
    <source>
        <strain evidence="2">cv. Victoria</strain>
        <tissue evidence="1">Leaf</tissue>
    </source>
</reference>
<feature type="non-terminal residue" evidence="1">
    <location>
        <position position="1"/>
    </location>
</feature>
<dbReference type="Proteomes" id="UP000324897">
    <property type="component" value="Chromosome 1"/>
</dbReference>
<dbReference type="EMBL" id="RWGY01000011">
    <property type="protein sequence ID" value="TVU29115.1"/>
    <property type="molecule type" value="Genomic_DNA"/>
</dbReference>
<keyword evidence="2" id="KW-1185">Reference proteome</keyword>